<organism evidence="7">
    <name type="scientific">Telmatobacter sp. DSM 110680</name>
    <dbReference type="NCBI Taxonomy" id="3036704"/>
    <lineage>
        <taxon>Bacteria</taxon>
        <taxon>Pseudomonadati</taxon>
        <taxon>Acidobacteriota</taxon>
        <taxon>Terriglobia</taxon>
        <taxon>Terriglobales</taxon>
        <taxon>Acidobacteriaceae</taxon>
        <taxon>Telmatobacter</taxon>
    </lineage>
</organism>
<dbReference type="EMBL" id="CP121196">
    <property type="protein sequence ID" value="XBH19423.1"/>
    <property type="molecule type" value="Genomic_DNA"/>
</dbReference>
<keyword evidence="5" id="KW-0732">Signal</keyword>
<proteinExistence type="predicted"/>
<protein>
    <submittedName>
        <fullName evidence="7">C-type cytochrome</fullName>
    </submittedName>
</protein>
<feature type="signal peptide" evidence="5">
    <location>
        <begin position="1"/>
        <end position="21"/>
    </location>
</feature>
<reference evidence="7" key="1">
    <citation type="submission" date="2023-03" db="EMBL/GenBank/DDBJ databases">
        <title>Edaphobacter sp.</title>
        <authorList>
            <person name="Huber K.J."/>
            <person name="Papendorf J."/>
            <person name="Pilke C."/>
            <person name="Bunk B."/>
            <person name="Sproeer C."/>
            <person name="Pester M."/>
        </authorList>
    </citation>
    <scope>NUCLEOTIDE SEQUENCE</scope>
    <source>
        <strain evidence="7">DSM 110680</strain>
    </source>
</reference>
<name>A0AAU7DQV9_9BACT</name>
<dbReference type="PROSITE" id="PS51007">
    <property type="entry name" value="CYTC"/>
    <property type="match status" value="1"/>
</dbReference>
<dbReference type="Gene3D" id="1.10.760.10">
    <property type="entry name" value="Cytochrome c-like domain"/>
    <property type="match status" value="1"/>
</dbReference>
<sequence length="149" mass="16284">MKHLRILMFIFVACLASTSWSQSKEKEIKLAPVPYSDPTSGAQMYKDYCASCHGLQGKGDGPAAQFVKAAPTDLSRLAERNDGKYPRMKVEGILKFGLKGHAHGSIDMPIWGDLFQSRFGQAPDLRANNLVKFVASLQQGGAKSAVLNR</sequence>
<evidence type="ECO:0000256" key="5">
    <source>
        <dbReference type="SAM" id="SignalP"/>
    </source>
</evidence>
<keyword evidence="1 4" id="KW-0349">Heme</keyword>
<evidence type="ECO:0000256" key="3">
    <source>
        <dbReference type="ARBA" id="ARBA00023004"/>
    </source>
</evidence>
<keyword evidence="2 4" id="KW-0479">Metal-binding</keyword>
<evidence type="ECO:0000259" key="6">
    <source>
        <dbReference type="PROSITE" id="PS51007"/>
    </source>
</evidence>
<dbReference type="InterPro" id="IPR036909">
    <property type="entry name" value="Cyt_c-like_dom_sf"/>
</dbReference>
<dbReference type="GO" id="GO:0020037">
    <property type="term" value="F:heme binding"/>
    <property type="evidence" value="ECO:0007669"/>
    <property type="project" value="InterPro"/>
</dbReference>
<dbReference type="GO" id="GO:0009055">
    <property type="term" value="F:electron transfer activity"/>
    <property type="evidence" value="ECO:0007669"/>
    <property type="project" value="InterPro"/>
</dbReference>
<gene>
    <name evidence="7" type="ORF">P8935_08905</name>
</gene>
<accession>A0AAU7DQV9</accession>
<dbReference type="SUPFAM" id="SSF46626">
    <property type="entry name" value="Cytochrome c"/>
    <property type="match status" value="1"/>
</dbReference>
<keyword evidence="3 4" id="KW-0408">Iron</keyword>
<dbReference type="Pfam" id="PF00034">
    <property type="entry name" value="Cytochrom_C"/>
    <property type="match status" value="1"/>
</dbReference>
<evidence type="ECO:0000256" key="1">
    <source>
        <dbReference type="ARBA" id="ARBA00022617"/>
    </source>
</evidence>
<dbReference type="RefSeq" id="WP_348264640.1">
    <property type="nucleotide sequence ID" value="NZ_CP121196.1"/>
</dbReference>
<evidence type="ECO:0000256" key="4">
    <source>
        <dbReference type="PROSITE-ProRule" id="PRU00433"/>
    </source>
</evidence>
<evidence type="ECO:0000313" key="7">
    <source>
        <dbReference type="EMBL" id="XBH19423.1"/>
    </source>
</evidence>
<evidence type="ECO:0000256" key="2">
    <source>
        <dbReference type="ARBA" id="ARBA00022723"/>
    </source>
</evidence>
<feature type="chain" id="PRO_5043851313" evidence="5">
    <location>
        <begin position="22"/>
        <end position="149"/>
    </location>
</feature>
<dbReference type="InterPro" id="IPR009056">
    <property type="entry name" value="Cyt_c-like_dom"/>
</dbReference>
<feature type="domain" description="Cytochrome c" evidence="6">
    <location>
        <begin position="36"/>
        <end position="138"/>
    </location>
</feature>
<dbReference type="GO" id="GO:0046872">
    <property type="term" value="F:metal ion binding"/>
    <property type="evidence" value="ECO:0007669"/>
    <property type="project" value="UniProtKB-KW"/>
</dbReference>
<dbReference type="AlphaFoldDB" id="A0AAU7DQV9"/>